<dbReference type="InterPro" id="IPR001245">
    <property type="entry name" value="Ser-Thr/Tyr_kinase_cat_dom"/>
</dbReference>
<dbReference type="GO" id="GO:0004672">
    <property type="term" value="F:protein kinase activity"/>
    <property type="evidence" value="ECO:0007669"/>
    <property type="project" value="InterPro"/>
</dbReference>
<dbReference type="Gene3D" id="1.10.510.10">
    <property type="entry name" value="Transferase(Phosphotransferase) domain 1"/>
    <property type="match status" value="1"/>
</dbReference>
<dbReference type="InParanoid" id="A0A251TM99"/>
<keyword evidence="5" id="KW-0677">Repeat</keyword>
<reference evidence="11 13" key="1">
    <citation type="journal article" date="2017" name="Nature">
        <title>The sunflower genome provides insights into oil metabolism, flowering and Asterid evolution.</title>
        <authorList>
            <person name="Badouin H."/>
            <person name="Gouzy J."/>
            <person name="Grassa C.J."/>
            <person name="Murat F."/>
            <person name="Staton S.E."/>
            <person name="Cottret L."/>
            <person name="Lelandais-Briere C."/>
            <person name="Owens G.L."/>
            <person name="Carrere S."/>
            <person name="Mayjonade B."/>
            <person name="Legrand L."/>
            <person name="Gill N."/>
            <person name="Kane N.C."/>
            <person name="Bowers J.E."/>
            <person name="Hubner S."/>
            <person name="Bellec A."/>
            <person name="Berard A."/>
            <person name="Berges H."/>
            <person name="Blanchet N."/>
            <person name="Boniface M.C."/>
            <person name="Brunel D."/>
            <person name="Catrice O."/>
            <person name="Chaidir N."/>
            <person name="Claudel C."/>
            <person name="Donnadieu C."/>
            <person name="Faraut T."/>
            <person name="Fievet G."/>
            <person name="Helmstetter N."/>
            <person name="King M."/>
            <person name="Knapp S.J."/>
            <person name="Lai Z."/>
            <person name="Le Paslier M.C."/>
            <person name="Lippi Y."/>
            <person name="Lorenzon L."/>
            <person name="Mandel J.R."/>
            <person name="Marage G."/>
            <person name="Marchand G."/>
            <person name="Marquand E."/>
            <person name="Bret-Mestries E."/>
            <person name="Morien E."/>
            <person name="Nambeesan S."/>
            <person name="Nguyen T."/>
            <person name="Pegot-Espagnet P."/>
            <person name="Pouilly N."/>
            <person name="Raftis F."/>
            <person name="Sallet E."/>
            <person name="Schiex T."/>
            <person name="Thomas J."/>
            <person name="Vandecasteele C."/>
            <person name="Vares D."/>
            <person name="Vear F."/>
            <person name="Vautrin S."/>
            <person name="Crespi M."/>
            <person name="Mangin B."/>
            <person name="Burke J.M."/>
            <person name="Salse J."/>
            <person name="Munos S."/>
            <person name="Vincourt P."/>
            <person name="Rieseberg L.H."/>
            <person name="Langlade N.B."/>
        </authorList>
    </citation>
    <scope>NUCLEOTIDE SEQUENCE [LARGE SCALE GENOMIC DNA]</scope>
    <source>
        <strain evidence="13">cv. SF193</strain>
        <tissue evidence="11">Leaves</tissue>
    </source>
</reference>
<keyword evidence="7" id="KW-0472">Membrane</keyword>
<evidence type="ECO:0000313" key="11">
    <source>
        <dbReference type="EMBL" id="KAF5767920.1"/>
    </source>
</evidence>
<evidence type="ECO:0000256" key="9">
    <source>
        <dbReference type="ARBA" id="ARBA00023180"/>
    </source>
</evidence>
<keyword evidence="8" id="KW-0675">Receptor</keyword>
<dbReference type="AlphaFoldDB" id="A0A251TM99"/>
<keyword evidence="11" id="KW-0808">Transferase</keyword>
<evidence type="ECO:0000313" key="12">
    <source>
        <dbReference type="EMBL" id="OTG11883.1"/>
    </source>
</evidence>
<dbReference type="GO" id="GO:0016020">
    <property type="term" value="C:membrane"/>
    <property type="evidence" value="ECO:0007669"/>
    <property type="project" value="UniProtKB-SubCell"/>
</dbReference>
<dbReference type="Pfam" id="PF07714">
    <property type="entry name" value="PK_Tyr_Ser-Thr"/>
    <property type="match status" value="1"/>
</dbReference>
<dbReference type="SMART" id="SM00220">
    <property type="entry name" value="S_TKc"/>
    <property type="match status" value="1"/>
</dbReference>
<reference evidence="12" key="2">
    <citation type="submission" date="2017-02" db="EMBL/GenBank/DDBJ databases">
        <title>Sunflower complete genome.</title>
        <authorList>
            <person name="Langlade N."/>
            <person name="Munos S."/>
        </authorList>
    </citation>
    <scope>NUCLEOTIDE SEQUENCE [LARGE SCALE GENOMIC DNA]</scope>
    <source>
        <tissue evidence="12">Leaves</tissue>
    </source>
</reference>
<dbReference type="EMBL" id="CM007899">
    <property type="protein sequence ID" value="OTG11883.1"/>
    <property type="molecule type" value="Genomic_DNA"/>
</dbReference>
<organism evidence="12 13">
    <name type="scientific">Helianthus annuus</name>
    <name type="common">Common sunflower</name>
    <dbReference type="NCBI Taxonomy" id="4232"/>
    <lineage>
        <taxon>Eukaryota</taxon>
        <taxon>Viridiplantae</taxon>
        <taxon>Streptophyta</taxon>
        <taxon>Embryophyta</taxon>
        <taxon>Tracheophyta</taxon>
        <taxon>Spermatophyta</taxon>
        <taxon>Magnoliopsida</taxon>
        <taxon>eudicotyledons</taxon>
        <taxon>Gunneridae</taxon>
        <taxon>Pentapetalae</taxon>
        <taxon>asterids</taxon>
        <taxon>campanulids</taxon>
        <taxon>Asterales</taxon>
        <taxon>Asteraceae</taxon>
        <taxon>Asteroideae</taxon>
        <taxon>Heliantheae alliance</taxon>
        <taxon>Heliantheae</taxon>
        <taxon>Helianthus</taxon>
    </lineage>
</organism>
<sequence length="211" mass="23688">MKIVLKNPTKNFAKESKSKHGGFGVIYKGQLDDGTKIAVKRMESGVISNKALDEFESEISVLTKVRHRHLVSLLGKNFKLEPLSWKKRLIIALDVARCMEYLHTLAHQCFIDRDLKSSNILLGDDFRAKVSDFGLVKLVPDGGKSIMTRVAGTFGYVAHKYAGKLTTKVDVFSCGAVLMELLTGLMVLDKDRPKEKRYLVEWFWLAGSLVL</sequence>
<dbReference type="InterPro" id="IPR011009">
    <property type="entry name" value="Kinase-like_dom_sf"/>
</dbReference>
<dbReference type="Proteomes" id="UP000215914">
    <property type="component" value="Chromosome 10"/>
</dbReference>
<dbReference type="PANTHER" id="PTHR47986:SF13">
    <property type="entry name" value="RECEPTOR PROTEIN KINASE TMK1-LIKE"/>
    <property type="match status" value="1"/>
</dbReference>
<feature type="domain" description="Protein kinase" evidence="10">
    <location>
        <begin position="12"/>
        <end position="211"/>
    </location>
</feature>
<dbReference type="Pfam" id="PF00069">
    <property type="entry name" value="Pkinase"/>
    <property type="match status" value="1"/>
</dbReference>
<evidence type="ECO:0000256" key="6">
    <source>
        <dbReference type="ARBA" id="ARBA00022989"/>
    </source>
</evidence>
<evidence type="ECO:0000256" key="8">
    <source>
        <dbReference type="ARBA" id="ARBA00023170"/>
    </source>
</evidence>
<keyword evidence="13" id="KW-1185">Reference proteome</keyword>
<gene>
    <name evidence="12" type="ORF">HannXRQ_Chr10g0303671</name>
    <name evidence="11" type="ORF">HanXRQr2_Chr14g0630331</name>
</gene>
<dbReference type="Gramene" id="mRNA:HanXRQr2_Chr14g0630331">
    <property type="protein sequence ID" value="mRNA:HanXRQr2_Chr14g0630331"/>
    <property type="gene ID" value="HanXRQr2_Chr14g0630331"/>
</dbReference>
<dbReference type="EMBL" id="MNCJ02000329">
    <property type="protein sequence ID" value="KAF5767920.1"/>
    <property type="molecule type" value="Genomic_DNA"/>
</dbReference>
<dbReference type="InterPro" id="IPR052422">
    <property type="entry name" value="Auxin_Ser/Thr_Kinase"/>
</dbReference>
<evidence type="ECO:0000256" key="4">
    <source>
        <dbReference type="ARBA" id="ARBA00022729"/>
    </source>
</evidence>
<comment type="subcellular location">
    <subcellularLocation>
        <location evidence="1">Membrane</location>
        <topology evidence="1">Single-pass membrane protein</topology>
    </subcellularLocation>
</comment>
<dbReference type="PROSITE" id="PS50011">
    <property type="entry name" value="PROTEIN_KINASE_DOM"/>
    <property type="match status" value="1"/>
</dbReference>
<evidence type="ECO:0000256" key="1">
    <source>
        <dbReference type="ARBA" id="ARBA00004167"/>
    </source>
</evidence>
<evidence type="ECO:0000259" key="10">
    <source>
        <dbReference type="PROSITE" id="PS50011"/>
    </source>
</evidence>
<dbReference type="GO" id="GO:0005524">
    <property type="term" value="F:ATP binding"/>
    <property type="evidence" value="ECO:0007669"/>
    <property type="project" value="InterPro"/>
</dbReference>
<dbReference type="InterPro" id="IPR000719">
    <property type="entry name" value="Prot_kinase_dom"/>
</dbReference>
<accession>A0A251TM99</accession>
<keyword evidence="6" id="KW-1133">Transmembrane helix</keyword>
<name>A0A251TM99_HELAN</name>
<evidence type="ECO:0000256" key="5">
    <source>
        <dbReference type="ARBA" id="ARBA00022737"/>
    </source>
</evidence>
<protein>
    <recommendedName>
        <fullName evidence="10">Protein kinase domain-containing protein</fullName>
    </recommendedName>
</protein>
<keyword evidence="4" id="KW-0732">Signal</keyword>
<keyword evidence="2" id="KW-0433">Leucine-rich repeat</keyword>
<keyword evidence="3" id="KW-0812">Transmembrane</keyword>
<dbReference type="SUPFAM" id="SSF56112">
    <property type="entry name" value="Protein kinase-like (PK-like)"/>
    <property type="match status" value="1"/>
</dbReference>
<dbReference type="PANTHER" id="PTHR47986">
    <property type="entry name" value="OSJNBA0070M12.3 PROTEIN"/>
    <property type="match status" value="1"/>
</dbReference>
<evidence type="ECO:0000256" key="3">
    <source>
        <dbReference type="ARBA" id="ARBA00022692"/>
    </source>
</evidence>
<proteinExistence type="predicted"/>
<reference evidence="11" key="3">
    <citation type="submission" date="2020-06" db="EMBL/GenBank/DDBJ databases">
        <title>Helianthus annuus Genome sequencing and assembly Release 2.</title>
        <authorList>
            <person name="Gouzy J."/>
            <person name="Langlade N."/>
            <person name="Munos S."/>
        </authorList>
    </citation>
    <scope>NUCLEOTIDE SEQUENCE</scope>
    <source>
        <tissue evidence="11">Leaves</tissue>
    </source>
</reference>
<evidence type="ECO:0000313" key="13">
    <source>
        <dbReference type="Proteomes" id="UP000215914"/>
    </source>
</evidence>
<evidence type="ECO:0000256" key="7">
    <source>
        <dbReference type="ARBA" id="ARBA00023136"/>
    </source>
</evidence>
<evidence type="ECO:0000256" key="2">
    <source>
        <dbReference type="ARBA" id="ARBA00022614"/>
    </source>
</evidence>
<dbReference type="Gene3D" id="3.30.200.20">
    <property type="entry name" value="Phosphorylase Kinase, domain 1"/>
    <property type="match status" value="1"/>
</dbReference>
<keyword evidence="9" id="KW-0325">Glycoprotein</keyword>